<feature type="region of interest" description="Disordered" evidence="1">
    <location>
        <begin position="152"/>
        <end position="201"/>
    </location>
</feature>
<dbReference type="Proteomes" id="UP000076609">
    <property type="component" value="Unassembled WGS sequence"/>
</dbReference>
<evidence type="ECO:0000313" key="3">
    <source>
        <dbReference type="Proteomes" id="UP000076609"/>
    </source>
</evidence>
<comment type="caution">
    <text evidence="2">The sequence shown here is derived from an EMBL/GenBank/DDBJ whole genome shotgun (WGS) entry which is preliminary data.</text>
</comment>
<gene>
    <name evidence="2" type="ORF">AVT10_09795</name>
</gene>
<evidence type="ECO:0000313" key="2">
    <source>
        <dbReference type="EMBL" id="KZE18070.1"/>
    </source>
</evidence>
<reference evidence="3" key="1">
    <citation type="submission" date="2016-01" db="EMBL/GenBank/DDBJ databases">
        <title>Draft genome of Chromobacterium sp. F49.</title>
        <authorList>
            <person name="Hong K.W."/>
        </authorList>
    </citation>
    <scope>NUCLEOTIDE SEQUENCE [LARGE SCALE GENOMIC DNA]</scope>
    <source>
        <strain evidence="3">CN3</strain>
    </source>
</reference>
<proteinExistence type="predicted"/>
<keyword evidence="3" id="KW-1185">Reference proteome</keyword>
<dbReference type="RefSeq" id="WP_066688531.1">
    <property type="nucleotide sequence ID" value="NZ_LQQO01000003.1"/>
</dbReference>
<evidence type="ECO:0008006" key="4">
    <source>
        <dbReference type="Google" id="ProtNLM"/>
    </source>
</evidence>
<accession>A0ABR5YF64</accession>
<feature type="compositionally biased region" description="Low complexity" evidence="1">
    <location>
        <begin position="152"/>
        <end position="165"/>
    </location>
</feature>
<protein>
    <recommendedName>
        <fullName evidence="4">Terminase</fullName>
    </recommendedName>
</protein>
<name>A0ABR5YF64_9SPHN</name>
<evidence type="ECO:0000256" key="1">
    <source>
        <dbReference type="SAM" id="MobiDB-lite"/>
    </source>
</evidence>
<sequence>MATYRVRHDGWTPQRQRAFLRALSETGCVRDACARARISTTSAYRMRRRSEAFDRAWRRALAKVAPTIEQAAFERAVNGWEEPVWHGGKIVGHRRRYSDGLLRLLLTRGATQGAEDDDRRMRSGGWDRATQAETDAMLIANIRAFKRQQDANAARKALPAPAPAATTRPVEEGNGDAGDANRGTAGAVRDGDGPRIWTLPR</sequence>
<dbReference type="EMBL" id="LQQO01000003">
    <property type="protein sequence ID" value="KZE18070.1"/>
    <property type="molecule type" value="Genomic_DNA"/>
</dbReference>
<organism evidence="2 3">
    <name type="scientific">Sphingomonas hankookensis</name>
    <dbReference type="NCBI Taxonomy" id="563996"/>
    <lineage>
        <taxon>Bacteria</taxon>
        <taxon>Pseudomonadati</taxon>
        <taxon>Pseudomonadota</taxon>
        <taxon>Alphaproteobacteria</taxon>
        <taxon>Sphingomonadales</taxon>
        <taxon>Sphingomonadaceae</taxon>
        <taxon>Sphingomonas</taxon>
    </lineage>
</organism>